<reference evidence="7 8" key="1">
    <citation type="submission" date="2024-09" db="EMBL/GenBank/DDBJ databases">
        <authorList>
            <person name="Sun Q."/>
            <person name="Mori K."/>
        </authorList>
    </citation>
    <scope>NUCLEOTIDE SEQUENCE [LARGE SCALE GENOMIC DNA]</scope>
    <source>
        <strain evidence="7 8">JCM 4414</strain>
    </source>
</reference>
<evidence type="ECO:0000256" key="5">
    <source>
        <dbReference type="ARBA" id="ARBA00023136"/>
    </source>
</evidence>
<evidence type="ECO:0000313" key="8">
    <source>
        <dbReference type="Proteomes" id="UP001589716"/>
    </source>
</evidence>
<comment type="subcellular location">
    <subcellularLocation>
        <location evidence="1">Membrane</location>
        <topology evidence="1">Multi-pass membrane protein</topology>
    </subcellularLocation>
</comment>
<dbReference type="EMBL" id="JBHMCT010000008">
    <property type="protein sequence ID" value="MFB9555387.1"/>
    <property type="molecule type" value="Genomic_DNA"/>
</dbReference>
<evidence type="ECO:0000256" key="6">
    <source>
        <dbReference type="SAM" id="Phobius"/>
    </source>
</evidence>
<comment type="caution">
    <text evidence="7">The sequence shown here is derived from an EMBL/GenBank/DDBJ whole genome shotgun (WGS) entry which is preliminary data.</text>
</comment>
<organism evidence="7 8">
    <name type="scientific">Streptomyces roseoviridis</name>
    <dbReference type="NCBI Taxonomy" id="67361"/>
    <lineage>
        <taxon>Bacteria</taxon>
        <taxon>Bacillati</taxon>
        <taxon>Actinomycetota</taxon>
        <taxon>Actinomycetes</taxon>
        <taxon>Kitasatosporales</taxon>
        <taxon>Streptomycetaceae</taxon>
        <taxon>Streptomyces</taxon>
    </lineage>
</organism>
<keyword evidence="4 6" id="KW-1133">Transmembrane helix</keyword>
<evidence type="ECO:0000256" key="4">
    <source>
        <dbReference type="ARBA" id="ARBA00022989"/>
    </source>
</evidence>
<feature type="transmembrane region" description="Helical" evidence="6">
    <location>
        <begin position="12"/>
        <end position="33"/>
    </location>
</feature>
<evidence type="ECO:0000256" key="1">
    <source>
        <dbReference type="ARBA" id="ARBA00004141"/>
    </source>
</evidence>
<keyword evidence="3 6" id="KW-0812">Transmembrane</keyword>
<feature type="transmembrane region" description="Helical" evidence="6">
    <location>
        <begin position="95"/>
        <end position="114"/>
    </location>
</feature>
<accession>A0ABV5QPF4</accession>
<feature type="transmembrane region" description="Helical" evidence="6">
    <location>
        <begin position="45"/>
        <end position="64"/>
    </location>
</feature>
<keyword evidence="8" id="KW-1185">Reference proteome</keyword>
<dbReference type="RefSeq" id="WP_345488100.1">
    <property type="nucleotide sequence ID" value="NZ_BAAAWU010000001.1"/>
</dbReference>
<evidence type="ECO:0000313" key="7">
    <source>
        <dbReference type="EMBL" id="MFB9555387.1"/>
    </source>
</evidence>
<evidence type="ECO:0000256" key="3">
    <source>
        <dbReference type="ARBA" id="ARBA00022692"/>
    </source>
</evidence>
<keyword evidence="5 6" id="KW-0472">Membrane</keyword>
<feature type="transmembrane region" description="Helical" evidence="6">
    <location>
        <begin position="126"/>
        <end position="146"/>
    </location>
</feature>
<dbReference type="Proteomes" id="UP001589716">
    <property type="component" value="Unassembled WGS sequence"/>
</dbReference>
<name>A0ABV5QPF4_9ACTN</name>
<protein>
    <submittedName>
        <fullName evidence="7">GPR1/FUN34/YaaH family transporter</fullName>
    </submittedName>
</protein>
<feature type="transmembrane region" description="Helical" evidence="6">
    <location>
        <begin position="152"/>
        <end position="172"/>
    </location>
</feature>
<proteinExistence type="inferred from homology"/>
<dbReference type="Pfam" id="PF01184">
    <property type="entry name" value="Gpr1_Fun34_YaaH"/>
    <property type="match status" value="1"/>
</dbReference>
<comment type="similarity">
    <text evidence="2">Belongs to the acetate uptake transporter (AceTr) (TC 2.A.96) family.</text>
</comment>
<sequence length="187" mass="18108">MDNEVAAGNTTATLGRLALGLTLLAFGLGSTGVIDHVGAADAAGLATWVGGVTLFLVGLLALRAGNTAEGTASSALGAFWFTWGTGVGDSGSAEAAGLFLLLWALLALTLTAAAKGSGLFGQGVHGLLFVALLLMGTGALADHAGLGKAGGWVAAVAGLAAWYGATAAVAGWPTSLARRSRGAATAS</sequence>
<evidence type="ECO:0000256" key="2">
    <source>
        <dbReference type="ARBA" id="ARBA00005587"/>
    </source>
</evidence>
<gene>
    <name evidence="7" type="ORF">ACFFTP_14450</name>
</gene>
<dbReference type="InterPro" id="IPR000791">
    <property type="entry name" value="Gpr1/Fun34/SatP-like"/>
</dbReference>